<dbReference type="PROSITE" id="PS50042">
    <property type="entry name" value="CNMP_BINDING_3"/>
    <property type="match status" value="2"/>
</dbReference>
<dbReference type="PROSITE" id="PS01237">
    <property type="entry name" value="UPF0028"/>
    <property type="match status" value="1"/>
</dbReference>
<dbReference type="Pfam" id="PF24179">
    <property type="entry name" value="NTE_Ploop"/>
    <property type="match status" value="1"/>
</dbReference>
<dbReference type="InterPro" id="IPR000595">
    <property type="entry name" value="cNMP-bd_dom"/>
</dbReference>
<feature type="compositionally biased region" description="Low complexity" evidence="13">
    <location>
        <begin position="934"/>
        <end position="945"/>
    </location>
</feature>
<feature type="region of interest" description="Disordered" evidence="13">
    <location>
        <begin position="220"/>
        <end position="244"/>
    </location>
</feature>
<dbReference type="CDD" id="cd00038">
    <property type="entry name" value="CAP_ED"/>
    <property type="match status" value="2"/>
</dbReference>
<feature type="active site" description="Nucleophile" evidence="11">
    <location>
        <position position="1486"/>
    </location>
</feature>
<evidence type="ECO:0000256" key="10">
    <source>
        <dbReference type="ARBA" id="ARBA00023136"/>
    </source>
</evidence>
<gene>
    <name evidence="16" type="primary">SPOSA6832_04388</name>
</gene>
<feature type="compositionally biased region" description="Low complexity" evidence="13">
    <location>
        <begin position="405"/>
        <end position="430"/>
    </location>
</feature>
<keyword evidence="6 11" id="KW-0378">Hydrolase</keyword>
<keyword evidence="10 12" id="KW-0472">Membrane</keyword>
<protein>
    <recommendedName>
        <fullName evidence="4 12">Lysophospholipase NTE1</fullName>
        <ecNumber evidence="3 12">3.1.1.5</ecNumber>
    </recommendedName>
    <alternativeName>
        <fullName evidence="12">Intracellular phospholipase B</fullName>
    </alternativeName>
</protein>
<evidence type="ECO:0000256" key="11">
    <source>
        <dbReference type="PROSITE-ProRule" id="PRU01161"/>
    </source>
</evidence>
<dbReference type="Pfam" id="PF01734">
    <property type="entry name" value="Patatin"/>
    <property type="match status" value="1"/>
</dbReference>
<feature type="domain" description="Cyclic nucleotide-binding" evidence="14">
    <location>
        <begin position="834"/>
        <end position="870"/>
    </location>
</feature>
<dbReference type="Gene3D" id="3.40.1090.10">
    <property type="entry name" value="Cytosolic phospholipase A2 catalytic domain"/>
    <property type="match status" value="2"/>
</dbReference>
<dbReference type="InterPro" id="IPR014710">
    <property type="entry name" value="RmlC-like_jellyroll"/>
</dbReference>
<evidence type="ECO:0000256" key="4">
    <source>
        <dbReference type="ARBA" id="ARBA00018317"/>
    </source>
</evidence>
<evidence type="ECO:0000256" key="3">
    <source>
        <dbReference type="ARBA" id="ARBA00013274"/>
    </source>
</evidence>
<keyword evidence="17" id="KW-1185">Reference proteome</keyword>
<dbReference type="EMBL" id="CENE01000029">
    <property type="protein sequence ID" value="CEQ42560.1"/>
    <property type="molecule type" value="Genomic_DNA"/>
</dbReference>
<keyword evidence="5 12" id="KW-0812">Transmembrane</keyword>
<feature type="compositionally biased region" description="Polar residues" evidence="13">
    <location>
        <begin position="220"/>
        <end position="238"/>
    </location>
</feature>
<dbReference type="InterPro" id="IPR050301">
    <property type="entry name" value="NTE"/>
</dbReference>
<feature type="region of interest" description="Disordered" evidence="13">
    <location>
        <begin position="754"/>
        <end position="782"/>
    </location>
</feature>
<dbReference type="OrthoDB" id="421051at2759"/>
<name>A0A0D6ESK4_SPOSA</name>
<feature type="compositionally biased region" description="Polar residues" evidence="13">
    <location>
        <begin position="441"/>
        <end position="450"/>
    </location>
</feature>
<dbReference type="InterPro" id="IPR016035">
    <property type="entry name" value="Acyl_Trfase/lysoPLipase"/>
</dbReference>
<dbReference type="PROSITE" id="PS51635">
    <property type="entry name" value="PNPLA"/>
    <property type="match status" value="1"/>
</dbReference>
<dbReference type="SMART" id="SM00100">
    <property type="entry name" value="cNMP"/>
    <property type="match status" value="1"/>
</dbReference>
<dbReference type="FunFam" id="2.60.120.10:FF:000062">
    <property type="entry name" value="Lysophospholipase NTE1"/>
    <property type="match status" value="1"/>
</dbReference>
<dbReference type="PANTHER" id="PTHR14226:SF29">
    <property type="entry name" value="NEUROPATHY TARGET ESTERASE SWS"/>
    <property type="match status" value="1"/>
</dbReference>
<feature type="short sequence motif" description="GXGXXG" evidence="11">
    <location>
        <begin position="1457"/>
        <end position="1462"/>
    </location>
</feature>
<evidence type="ECO:0000256" key="8">
    <source>
        <dbReference type="ARBA" id="ARBA00022989"/>
    </source>
</evidence>
<dbReference type="Proteomes" id="UP000243876">
    <property type="component" value="Unassembled WGS sequence"/>
</dbReference>
<reference evidence="17" key="1">
    <citation type="submission" date="2015-02" db="EMBL/GenBank/DDBJ databases">
        <authorList>
            <person name="Gon?alves P."/>
        </authorList>
    </citation>
    <scope>NUCLEOTIDE SEQUENCE [LARGE SCALE GENOMIC DNA]</scope>
</reference>
<dbReference type="SUPFAM" id="SSF51206">
    <property type="entry name" value="cAMP-binding domain-like"/>
    <property type="match status" value="3"/>
</dbReference>
<dbReference type="GO" id="GO:0005789">
    <property type="term" value="C:endoplasmic reticulum membrane"/>
    <property type="evidence" value="ECO:0007669"/>
    <property type="project" value="UniProtKB-SubCell"/>
</dbReference>
<comment type="function">
    <text evidence="12">Intracellular phospholipase B that catalyzes the double deacylation of phosphatidylcholine (PC) to glycerophosphocholine (GroPCho). Plays an important role in membrane lipid homeostasis.</text>
</comment>
<dbReference type="GO" id="GO:0016042">
    <property type="term" value="P:lipid catabolic process"/>
    <property type="evidence" value="ECO:0007669"/>
    <property type="project" value="UniProtKB-UniRule"/>
</dbReference>
<feature type="short sequence motif" description="DGA/G" evidence="11">
    <location>
        <begin position="1621"/>
        <end position="1623"/>
    </location>
</feature>
<dbReference type="SUPFAM" id="SSF52151">
    <property type="entry name" value="FabD/lysophospholipase-like"/>
    <property type="match status" value="1"/>
</dbReference>
<keyword evidence="12" id="KW-0256">Endoplasmic reticulum</keyword>
<comment type="catalytic activity">
    <reaction evidence="12">
        <text>a 1-acyl-sn-glycero-3-phosphocholine + H2O = sn-glycerol 3-phosphocholine + a fatty acid + H(+)</text>
        <dbReference type="Rhea" id="RHEA:15177"/>
        <dbReference type="ChEBI" id="CHEBI:15377"/>
        <dbReference type="ChEBI" id="CHEBI:15378"/>
        <dbReference type="ChEBI" id="CHEBI:16870"/>
        <dbReference type="ChEBI" id="CHEBI:28868"/>
        <dbReference type="ChEBI" id="CHEBI:58168"/>
        <dbReference type="EC" id="3.1.1.5"/>
    </reaction>
</comment>
<evidence type="ECO:0000256" key="6">
    <source>
        <dbReference type="ARBA" id="ARBA00022801"/>
    </source>
</evidence>
<feature type="region of interest" description="Disordered" evidence="13">
    <location>
        <begin position="286"/>
        <end position="482"/>
    </location>
</feature>
<feature type="domain" description="Cyclic nucleotide-binding" evidence="14">
    <location>
        <begin position="1041"/>
        <end position="1143"/>
    </location>
</feature>
<evidence type="ECO:0000256" key="5">
    <source>
        <dbReference type="ARBA" id="ARBA00022692"/>
    </source>
</evidence>
<evidence type="ECO:0000259" key="15">
    <source>
        <dbReference type="PROSITE" id="PS51635"/>
    </source>
</evidence>
<keyword evidence="8 12" id="KW-1133">Transmembrane helix</keyword>
<feature type="transmembrane region" description="Helical" evidence="12">
    <location>
        <begin position="85"/>
        <end position="102"/>
    </location>
</feature>
<dbReference type="EC" id="3.1.1.5" evidence="3 12"/>
<feature type="domain" description="PNPLA" evidence="15">
    <location>
        <begin position="1453"/>
        <end position="1634"/>
    </location>
</feature>
<feature type="short sequence motif" description="GXSXG" evidence="11">
    <location>
        <begin position="1484"/>
        <end position="1488"/>
    </location>
</feature>
<feature type="active site" description="Proton acceptor" evidence="11">
    <location>
        <position position="1621"/>
    </location>
</feature>
<evidence type="ECO:0000256" key="12">
    <source>
        <dbReference type="RuleBase" id="RU362043"/>
    </source>
</evidence>
<comment type="subcellular location">
    <subcellularLocation>
        <location evidence="12">Endoplasmic reticulum membrane</location>
    </subcellularLocation>
    <subcellularLocation>
        <location evidence="1">Membrane</location>
    </subcellularLocation>
</comment>
<keyword evidence="9 11" id="KW-0443">Lipid metabolism</keyword>
<dbReference type="InterPro" id="IPR001423">
    <property type="entry name" value="LysoPLipase_patatin_CS"/>
</dbReference>
<feature type="region of interest" description="Disordered" evidence="13">
    <location>
        <begin position="665"/>
        <end position="685"/>
    </location>
</feature>
<feature type="compositionally biased region" description="Low complexity" evidence="13">
    <location>
        <begin position="363"/>
        <end position="377"/>
    </location>
</feature>
<sequence>MATVDRSPEPFTLYSVLYYVLSHLYSLVRPLALSTLPALLLTYSHGPPQQSRQLISFLTLRVPYYTFTILHWGATLTFRLDTFKIAVFLVVLSTVLSYVWKVRYLNRYTELRDLPGGKIDRGEGFDLHPDLATDQASSGFHNYLDEFLSAIKVFGYLEKPVPLPSSTDLPGPLPRDQVFHELARHLQTRRLVAGDTLDLSRDKSFYIVVDGCVEVYAQTPTGGPQGNVNLAPSQSSFNPDEDASDDGFLEGAGWQLLNRVESGGTLSSLFTILSLFTEDVKLRYEEDERDPDVSAFDLDTGSGAMSPPLKSPPVSASGKPVRPHFPGYSATNARRVSPEVLEDADDERGKIGSGGRTRDPSEDSTSTAETETETTTDTADKAIEGQFVRSPNRALFAPTRGSVRSPASASQSGFFSSAAGTAFSPSSTSAEPTSYPFPHSASGSRRTSFSGVPRQHHPHSSRRGLGAGGPKMKRRTTTTQSAKQFETTLARASVDTTLAVIPAEAFRRLTKKFPNAAAHIVQVILTRLQRVTLLTAHKYLGLTREVIRTEQAINDLACYPLPPSFWENGGIQRLRARFVPETKLGEEEEAEEDYFARRAEQGRSGPPGGGRASGGRRTGGKGGSRRHDGRMPLETPYAGPRMGEVFWGSDEVEASERDEGVRLNYRAPSMGGNKRSWSSSGGQASLTRKAGDLLTMSSLTEEMRSAGSPVVQTPGLERVRSGGVRSVPGEDEFDLRDAVMECISKAIGLVQPHVTPSPSVEASPSVRPHDYGLNGSTNGSTSRLRSQAAFNSSFGSLSFLGLEGLRDDDSSVSSSAVSALAGSRAGVGSFASMDLENEVEILYFPKGSMLVKEGEKNAGLYFVIEGFLDVSMPEDGVAGAFGGASARPTAPSPSTGGPSRPTMSRQGSKASTKPSAKPSTKPATAQRGSTAFRSAAADSVPSSTAAPPPPSTSAPKRKSIPLFTVRPGGIAGYLSSLTGFPSYVDITAKTECYVGFLPAKALERIMDRKPIVLLTLAKRLISLLSPLGASLSPSPLSSSARLTNVDDVAVLHIDSALDWMHVSAGQVIYRPGDQADSFYIVLNGRLRSITERQGGGVQVQAEYGQGESVGELDCITASPRPSTLHAIRDTELARMPMTLFNAISVHHPLVTIQISRIIASRLRNQVMREGMMGGSLPKEIGNNPGMMDGLVGKNNFNLKAKQRTNQQLSFRQTVAILPTNRHVPVSDFASKLHQALESIGATTSYLNQATVMQVLGRHAFSRMGQLKLAGWLAETEQKYRIVLYVADTAVSAPWTQTCIRQADCILVVADGGADPSLGEHEKLLVGMKTTARKELVLLHAERYVAPGTTRPWLRALFRPSTTSRLWLTDSGLQNRPWIHAHHHVEMIGATPEINRAALDDPAAVIALRKIAARVELQINKYKKTVPRPVPQRAPGLSDFARLARRLCGKSIGVVLGGGGARGISHIGVLRALSDRNIPVDMIGGTSIGSFIGGLYAKEGDLVSTFGRAKRFSGRMSTLWRILTDLTYPVVAYTTGHEFNRGIYKAFYGTHIEDMSIQAPSGLSLILVLPCRWLPFFCNTTNITHSRMDVHTSGYAWRYVRASMSLAGLLPPLCDEGNMLVDGGYVDNLPVRLLPSFPHLANSLLTGRFEQVSVMLAQGAASVFAIDVGAVDDTDPRNYGESVSGWWLLLQRWNPFGGAPNIPSITEIQARLTYVSSVKTLEEAKNTPGVLYMRMPVTQFGTMEFKRFSEILEVGSKFATDLLSEWASKGELPTGLEGEVTPLKVEKRGQSIRRNSI</sequence>
<dbReference type="Pfam" id="PF00027">
    <property type="entry name" value="cNMP_binding"/>
    <property type="match status" value="1"/>
</dbReference>
<evidence type="ECO:0000259" key="14">
    <source>
        <dbReference type="PROSITE" id="PS50042"/>
    </source>
</evidence>
<feature type="compositionally biased region" description="Low complexity" evidence="13">
    <location>
        <begin position="887"/>
        <end position="925"/>
    </location>
</feature>
<dbReference type="PANTHER" id="PTHR14226">
    <property type="entry name" value="NEUROPATHY TARGET ESTERASE/SWISS CHEESE D.MELANOGASTER"/>
    <property type="match status" value="1"/>
</dbReference>
<feature type="region of interest" description="Disordered" evidence="13">
    <location>
        <begin position="585"/>
        <end position="639"/>
    </location>
</feature>
<organism evidence="16 17">
    <name type="scientific">Sporidiobolus salmonicolor</name>
    <name type="common">Yeast-like fungus</name>
    <name type="synonym">Sporobolomyces salmonicolor</name>
    <dbReference type="NCBI Taxonomy" id="5005"/>
    <lineage>
        <taxon>Eukaryota</taxon>
        <taxon>Fungi</taxon>
        <taxon>Dikarya</taxon>
        <taxon>Basidiomycota</taxon>
        <taxon>Pucciniomycotina</taxon>
        <taxon>Microbotryomycetes</taxon>
        <taxon>Sporidiobolales</taxon>
        <taxon>Sporidiobolaceae</taxon>
        <taxon>Sporobolomyces</taxon>
    </lineage>
</organism>
<evidence type="ECO:0000313" key="17">
    <source>
        <dbReference type="Proteomes" id="UP000243876"/>
    </source>
</evidence>
<proteinExistence type="inferred from homology"/>
<dbReference type="InterPro" id="IPR056556">
    <property type="entry name" value="NTE1_P-loop_dom"/>
</dbReference>
<feature type="transmembrane region" description="Helical" evidence="12">
    <location>
        <begin position="54"/>
        <end position="73"/>
    </location>
</feature>
<feature type="region of interest" description="Disordered" evidence="13">
    <location>
        <begin position="879"/>
        <end position="960"/>
    </location>
</feature>
<dbReference type="InterPro" id="IPR002641">
    <property type="entry name" value="PNPLA_dom"/>
</dbReference>
<accession>A0A0D6ESK4</accession>
<comment type="similarity">
    <text evidence="2 12">Belongs to the NTE family.</text>
</comment>
<evidence type="ECO:0000256" key="7">
    <source>
        <dbReference type="ARBA" id="ARBA00022963"/>
    </source>
</evidence>
<evidence type="ECO:0000256" key="2">
    <source>
        <dbReference type="ARBA" id="ARBA00006636"/>
    </source>
</evidence>
<keyword evidence="7 11" id="KW-0442">Lipid degradation</keyword>
<dbReference type="Gene3D" id="2.60.120.10">
    <property type="entry name" value="Jelly Rolls"/>
    <property type="match status" value="2"/>
</dbReference>
<feature type="compositionally biased region" description="Polar residues" evidence="13">
    <location>
        <begin position="675"/>
        <end position="685"/>
    </location>
</feature>
<evidence type="ECO:0000256" key="9">
    <source>
        <dbReference type="ARBA" id="ARBA00023098"/>
    </source>
</evidence>
<dbReference type="InterPro" id="IPR018490">
    <property type="entry name" value="cNMP-bd_dom_sf"/>
</dbReference>
<dbReference type="GO" id="GO:0046470">
    <property type="term" value="P:phosphatidylcholine metabolic process"/>
    <property type="evidence" value="ECO:0007669"/>
    <property type="project" value="InterPro"/>
</dbReference>
<evidence type="ECO:0000313" key="16">
    <source>
        <dbReference type="EMBL" id="CEQ42560.1"/>
    </source>
</evidence>
<evidence type="ECO:0000256" key="1">
    <source>
        <dbReference type="ARBA" id="ARBA00004370"/>
    </source>
</evidence>
<feature type="compositionally biased region" description="Gly residues" evidence="13">
    <location>
        <begin position="605"/>
        <end position="622"/>
    </location>
</feature>
<dbReference type="GO" id="GO:0004622">
    <property type="term" value="F:phosphatidylcholine lysophospholipase activity"/>
    <property type="evidence" value="ECO:0007669"/>
    <property type="project" value="UniProtKB-EC"/>
</dbReference>
<feature type="transmembrane region" description="Helical" evidence="12">
    <location>
        <begin position="16"/>
        <end position="42"/>
    </location>
</feature>
<evidence type="ECO:0000256" key="13">
    <source>
        <dbReference type="SAM" id="MobiDB-lite"/>
    </source>
</evidence>